<evidence type="ECO:0000313" key="3">
    <source>
        <dbReference type="Proteomes" id="UP000092544"/>
    </source>
</evidence>
<dbReference type="AlphaFoldDB" id="A0A1A8TTB8"/>
<dbReference type="STRING" id="1792290.MSP8886_03640"/>
<feature type="transmembrane region" description="Helical" evidence="1">
    <location>
        <begin position="37"/>
        <end position="58"/>
    </location>
</feature>
<gene>
    <name evidence="2" type="ORF">MSP8886_03640</name>
</gene>
<evidence type="ECO:0000256" key="1">
    <source>
        <dbReference type="SAM" id="Phobius"/>
    </source>
</evidence>
<dbReference type="EMBL" id="FLOB01000012">
    <property type="protein sequence ID" value="SBS36287.1"/>
    <property type="molecule type" value="Genomic_DNA"/>
</dbReference>
<name>A0A1A8TTB8_9GAMM</name>
<keyword evidence="1" id="KW-0812">Transmembrane</keyword>
<dbReference type="RefSeq" id="WP_067019117.1">
    <property type="nucleotide sequence ID" value="NZ_FLOB01000012.1"/>
</dbReference>
<organism evidence="2 3">
    <name type="scientific">Marinomonas spartinae</name>
    <dbReference type="NCBI Taxonomy" id="1792290"/>
    <lineage>
        <taxon>Bacteria</taxon>
        <taxon>Pseudomonadati</taxon>
        <taxon>Pseudomonadota</taxon>
        <taxon>Gammaproteobacteria</taxon>
        <taxon>Oceanospirillales</taxon>
        <taxon>Oceanospirillaceae</taxon>
        <taxon>Marinomonas</taxon>
    </lineage>
</organism>
<accession>A0A1A8TTB8</accession>
<dbReference type="Proteomes" id="UP000092544">
    <property type="component" value="Unassembled WGS sequence"/>
</dbReference>
<protein>
    <submittedName>
        <fullName evidence="2">Uncharacterized protein</fullName>
    </submittedName>
</protein>
<keyword evidence="3" id="KW-1185">Reference proteome</keyword>
<keyword evidence="1" id="KW-1133">Transmembrane helix</keyword>
<sequence>MMISDHQLWFIDRAFELIITIAFFYVFKHLFHINNSWLLAFLAVSSSFLIAGVVYKQVEKTKLWAKLRSNQQ</sequence>
<feature type="transmembrane region" description="Helical" evidence="1">
    <location>
        <begin position="12"/>
        <end position="31"/>
    </location>
</feature>
<reference evidence="2 3" key="1">
    <citation type="submission" date="2016-06" db="EMBL/GenBank/DDBJ databases">
        <authorList>
            <person name="Kjaerup R.B."/>
            <person name="Dalgaard T.S."/>
            <person name="Juul-Madsen H.R."/>
        </authorList>
    </citation>
    <scope>NUCLEOTIDE SEQUENCE [LARGE SCALE GENOMIC DNA]</scope>
    <source>
        <strain evidence="2 3">CECT 8886</strain>
    </source>
</reference>
<keyword evidence="1" id="KW-0472">Membrane</keyword>
<proteinExistence type="predicted"/>
<evidence type="ECO:0000313" key="2">
    <source>
        <dbReference type="EMBL" id="SBS36287.1"/>
    </source>
</evidence>